<feature type="domain" description="RES" evidence="1">
    <location>
        <begin position="11"/>
        <end position="134"/>
    </location>
</feature>
<dbReference type="Proteomes" id="UP001271249">
    <property type="component" value="Unassembled WGS sequence"/>
</dbReference>
<organism evidence="2 3">
    <name type="scientific">Mesorhizobium captivum</name>
    <dbReference type="NCBI Taxonomy" id="3072319"/>
    <lineage>
        <taxon>Bacteria</taxon>
        <taxon>Pseudomonadati</taxon>
        <taxon>Pseudomonadota</taxon>
        <taxon>Alphaproteobacteria</taxon>
        <taxon>Hyphomicrobiales</taxon>
        <taxon>Phyllobacteriaceae</taxon>
        <taxon>Mesorhizobium</taxon>
    </lineage>
</organism>
<dbReference type="EMBL" id="JAVIJC010000010">
    <property type="protein sequence ID" value="MDX8492376.1"/>
    <property type="molecule type" value="Genomic_DNA"/>
</dbReference>
<dbReference type="RefSeq" id="WP_320226358.1">
    <property type="nucleotide sequence ID" value="NZ_JAVIJC010000010.1"/>
</dbReference>
<accession>A0ABU4YZJ1</accession>
<evidence type="ECO:0000259" key="1">
    <source>
        <dbReference type="SMART" id="SM00953"/>
    </source>
</evidence>
<keyword evidence="3" id="KW-1185">Reference proteome</keyword>
<sequence length="144" mass="15777">MQLWRISGYADLAGVGGLVSDGRWHVLGTPIVYCADHPATALVEILVHVDAEDLPQTYQLLEIEVPDGIDILSPDLADDWKNDMATTQRLGTDFVVAATHSVMEVPCAIVPFTKNYLLSPDLVTRDGIRIVSVTTHPVDTRLLE</sequence>
<dbReference type="SMART" id="SM00953">
    <property type="entry name" value="RES"/>
    <property type="match status" value="1"/>
</dbReference>
<proteinExistence type="predicted"/>
<name>A0ABU4YZJ1_9HYPH</name>
<dbReference type="Pfam" id="PF08808">
    <property type="entry name" value="RES"/>
    <property type="match status" value="1"/>
</dbReference>
<gene>
    <name evidence="2" type="ORF">RFN29_12375</name>
</gene>
<comment type="caution">
    <text evidence="2">The sequence shown here is derived from an EMBL/GenBank/DDBJ whole genome shotgun (WGS) entry which is preliminary data.</text>
</comment>
<evidence type="ECO:0000313" key="3">
    <source>
        <dbReference type="Proteomes" id="UP001271249"/>
    </source>
</evidence>
<dbReference type="InterPro" id="IPR014914">
    <property type="entry name" value="RES_dom"/>
</dbReference>
<reference evidence="2 3" key="1">
    <citation type="submission" date="2023-08" db="EMBL/GenBank/DDBJ databases">
        <title>Implementing the SeqCode for naming new Mesorhizobium species isolated from Vachellia karroo root nodules.</title>
        <authorList>
            <person name="Van Lill M."/>
        </authorList>
    </citation>
    <scope>NUCLEOTIDE SEQUENCE [LARGE SCALE GENOMIC DNA]</scope>
    <source>
        <strain evidence="2 3">VK22B</strain>
    </source>
</reference>
<protein>
    <submittedName>
        <fullName evidence="2">RES family NAD+ phosphorylase</fullName>
    </submittedName>
</protein>
<evidence type="ECO:0000313" key="2">
    <source>
        <dbReference type="EMBL" id="MDX8492376.1"/>
    </source>
</evidence>